<dbReference type="GO" id="GO:0052040">
    <property type="term" value="P:symbiont-mediated perturbation of host programmed cell death"/>
    <property type="evidence" value="ECO:0007669"/>
    <property type="project" value="UniProtKB-UniRule"/>
</dbReference>
<evidence type="ECO:0000256" key="3">
    <source>
        <dbReference type="ARBA" id="ARBA00022525"/>
    </source>
</evidence>
<evidence type="ECO:0000256" key="2">
    <source>
        <dbReference type="ARBA" id="ARBA00009544"/>
    </source>
</evidence>
<evidence type="ECO:0000256" key="6">
    <source>
        <dbReference type="RuleBase" id="RU368111"/>
    </source>
</evidence>
<protein>
    <recommendedName>
        <fullName evidence="6">Elicitin</fullName>
    </recommendedName>
</protein>
<feature type="region of interest" description="Disordered" evidence="7">
    <location>
        <begin position="104"/>
        <end position="159"/>
    </location>
</feature>
<evidence type="ECO:0000256" key="1">
    <source>
        <dbReference type="ARBA" id="ARBA00004613"/>
    </source>
</evidence>
<accession>A0A0A7DNE7</accession>
<dbReference type="InterPro" id="IPR002200">
    <property type="entry name" value="Elicitin"/>
</dbReference>
<keyword evidence="5 6" id="KW-1015">Disulfide bond</keyword>
<comment type="subcellular location">
    <subcellularLocation>
        <location evidence="1 6">Secreted</location>
    </subcellularLocation>
</comment>
<dbReference type="SMART" id="SM01187">
    <property type="entry name" value="Elicitin"/>
    <property type="match status" value="1"/>
</dbReference>
<dbReference type="Gene3D" id="1.10.239.10">
    <property type="entry name" value="Elicitin domain"/>
    <property type="match status" value="1"/>
</dbReference>
<organism evidence="9">
    <name type="scientific">Phytophthora capsici</name>
    <dbReference type="NCBI Taxonomy" id="4784"/>
    <lineage>
        <taxon>Eukaryota</taxon>
        <taxon>Sar</taxon>
        <taxon>Stramenopiles</taxon>
        <taxon>Oomycota</taxon>
        <taxon>Peronosporomycetes</taxon>
        <taxon>Peronosporales</taxon>
        <taxon>Peronosporaceae</taxon>
        <taxon>Phytophthora</taxon>
    </lineage>
</organism>
<comment type="function">
    <text evidence="6">Induces local and distal defense responses (incompatible hypersensitive reaction) in plants from the solanaceae and cruciferae families. Elicits leaf necrosis and causes the accumulation of pathogenesis-related proteins. Might interact with the lipidic molecules of the plasma membrane.</text>
</comment>
<dbReference type="SUPFAM" id="SSF48647">
    <property type="entry name" value="Fungal elicitin"/>
    <property type="match status" value="1"/>
</dbReference>
<evidence type="ECO:0000313" key="9">
    <source>
        <dbReference type="EMBL" id="AIU99518.1"/>
    </source>
</evidence>
<keyword evidence="4 6" id="KW-0928">Hypersensitive response elicitation</keyword>
<feature type="compositionally biased region" description="Low complexity" evidence="7">
    <location>
        <begin position="109"/>
        <end position="159"/>
    </location>
</feature>
<keyword evidence="3 6" id="KW-0964">Secreted</keyword>
<evidence type="ECO:0000256" key="5">
    <source>
        <dbReference type="ARBA" id="ARBA00023157"/>
    </source>
</evidence>
<evidence type="ECO:0000256" key="8">
    <source>
        <dbReference type="SAM" id="SignalP"/>
    </source>
</evidence>
<dbReference type="VEuPathDB" id="FungiDB:DVH05_028342"/>
<dbReference type="Pfam" id="PF00964">
    <property type="entry name" value="Elicitin"/>
    <property type="match status" value="1"/>
</dbReference>
<dbReference type="AlphaFoldDB" id="A0A0A7DNE7"/>
<evidence type="ECO:0000256" key="4">
    <source>
        <dbReference type="ARBA" id="ARBA00022978"/>
    </source>
</evidence>
<sequence>MKSFVAAVVAIAALSSQASAATCGSATLSALLTNEHIDQCATDSGYVFTAASIPDQATIDKMCASAACKGLLADATAMNLEECQLPVGDKINLRADLVDYVPARCPSESPSTDAPSTPATDAPSTTDAPTTTDAPDTPSTTTAAPSTPTAAPTKTPTAC</sequence>
<feature type="signal peptide" evidence="8">
    <location>
        <begin position="1"/>
        <end position="20"/>
    </location>
</feature>
<dbReference type="InterPro" id="IPR036470">
    <property type="entry name" value="Elicitin_sf"/>
</dbReference>
<evidence type="ECO:0000256" key="7">
    <source>
        <dbReference type="SAM" id="MobiDB-lite"/>
    </source>
</evidence>
<name>A0A0A7DNE7_PHYCP</name>
<reference evidence="9" key="1">
    <citation type="submission" date="2013-11" db="EMBL/GenBank/DDBJ databases">
        <title>Cloning and heterologous expression of Phytophthora capsici elicitin genes.</title>
        <authorList>
            <person name="Chen X."/>
            <person name="Xing Y."/>
            <person name="Tong Y."/>
            <person name="Xu J."/>
        </authorList>
    </citation>
    <scope>NUCLEOTIDE SEQUENCE</scope>
    <source>
        <strain evidence="9">Pc537</strain>
    </source>
</reference>
<keyword evidence="8" id="KW-0732">Signal</keyword>
<feature type="chain" id="PRO_5002037468" description="Elicitin" evidence="8">
    <location>
        <begin position="21"/>
        <end position="159"/>
    </location>
</feature>
<dbReference type="EMBL" id="KF893292">
    <property type="protein sequence ID" value="AIU99518.1"/>
    <property type="molecule type" value="mRNA"/>
</dbReference>
<comment type="similarity">
    <text evidence="2 6">Belongs to the elicitin family.</text>
</comment>
<dbReference type="GO" id="GO:0005576">
    <property type="term" value="C:extracellular region"/>
    <property type="evidence" value="ECO:0007669"/>
    <property type="project" value="UniProtKB-SubCell"/>
</dbReference>
<proteinExistence type="evidence at transcript level"/>